<feature type="domain" description="AMP-dependent synthetase/ligase" evidence="1">
    <location>
        <begin position="43"/>
        <end position="140"/>
    </location>
</feature>
<evidence type="ECO:0000313" key="3">
    <source>
        <dbReference type="Proteomes" id="UP000265581"/>
    </source>
</evidence>
<comment type="caution">
    <text evidence="2">The sequence shown here is derived from an EMBL/GenBank/DDBJ whole genome shotgun (WGS) entry which is preliminary data.</text>
</comment>
<organism evidence="2 3">
    <name type="scientific">Aeromicrobium endophyticum</name>
    <dbReference type="NCBI Taxonomy" id="2292704"/>
    <lineage>
        <taxon>Bacteria</taxon>
        <taxon>Bacillati</taxon>
        <taxon>Actinomycetota</taxon>
        <taxon>Actinomycetes</taxon>
        <taxon>Propionibacteriales</taxon>
        <taxon>Nocardioidaceae</taxon>
        <taxon>Aeromicrobium</taxon>
    </lineage>
</organism>
<evidence type="ECO:0000259" key="1">
    <source>
        <dbReference type="Pfam" id="PF00501"/>
    </source>
</evidence>
<dbReference type="OrthoDB" id="3860469at2"/>
<accession>A0A371PA75</accession>
<reference evidence="2 3" key="1">
    <citation type="submission" date="2018-08" db="EMBL/GenBank/DDBJ databases">
        <title>Aeromicrobium sp. M2KJ-4, whole genome shotgun sequence.</title>
        <authorList>
            <person name="Tuo L."/>
        </authorList>
    </citation>
    <scope>NUCLEOTIDE SEQUENCE [LARGE SCALE GENOMIC DNA]</scope>
    <source>
        <strain evidence="2 3">M2KJ-4</strain>
    </source>
</reference>
<dbReference type="RefSeq" id="WP_119702979.1">
    <property type="nucleotide sequence ID" value="NZ_JBHSOI010000001.1"/>
</dbReference>
<dbReference type="Proteomes" id="UP000265581">
    <property type="component" value="Unassembled WGS sequence"/>
</dbReference>
<protein>
    <recommendedName>
        <fullName evidence="1">AMP-dependent synthetase/ligase domain-containing protein</fullName>
    </recommendedName>
</protein>
<name>A0A371PA75_9ACTN</name>
<dbReference type="SUPFAM" id="SSF56801">
    <property type="entry name" value="Acetyl-CoA synthetase-like"/>
    <property type="match status" value="1"/>
</dbReference>
<keyword evidence="3" id="KW-1185">Reference proteome</keyword>
<dbReference type="Pfam" id="PF00501">
    <property type="entry name" value="AMP-binding"/>
    <property type="match status" value="1"/>
</dbReference>
<dbReference type="Gene3D" id="3.40.50.980">
    <property type="match status" value="1"/>
</dbReference>
<gene>
    <name evidence="2" type="ORF">DX116_04505</name>
</gene>
<dbReference type="InterPro" id="IPR000873">
    <property type="entry name" value="AMP-dep_synth/lig_dom"/>
</dbReference>
<sequence>MDVTYATLPLGGQPLTLPMRTPGAGRLWARLARDRSPLAQLVRAARRTPDSPAATDGAQVVTAAELYARVRLLAGVLHARGIGRGSTVGLLCSDHAGFAQAALAVQWVDARLVLVDIDATPDRLGAVARREGVQLLVHDAALRPIVVRSGLAVPTLVSDGHGSGSVAGACDFGHPAPRRRRRP</sequence>
<evidence type="ECO:0000313" key="2">
    <source>
        <dbReference type="EMBL" id="REK72865.1"/>
    </source>
</evidence>
<dbReference type="AlphaFoldDB" id="A0A371PA75"/>
<proteinExistence type="predicted"/>
<dbReference type="EMBL" id="QUBR01000001">
    <property type="protein sequence ID" value="REK72865.1"/>
    <property type="molecule type" value="Genomic_DNA"/>
</dbReference>